<evidence type="ECO:0000256" key="11">
    <source>
        <dbReference type="ARBA" id="ARBA00023305"/>
    </source>
</evidence>
<dbReference type="AlphaFoldDB" id="A0A6P8YW96"/>
<evidence type="ECO:0000313" key="17">
    <source>
        <dbReference type="Proteomes" id="UP000515158"/>
    </source>
</evidence>
<evidence type="ECO:0000256" key="5">
    <source>
        <dbReference type="ARBA" id="ARBA00022771"/>
    </source>
</evidence>
<evidence type="ECO:0000256" key="13">
    <source>
        <dbReference type="ARBA" id="ARBA00067600"/>
    </source>
</evidence>
<keyword evidence="6" id="KW-0862">Zinc</keyword>
<keyword evidence="8" id="KW-0238">DNA-binding</keyword>
<comment type="subcellular location">
    <subcellularLocation>
        <location evidence="1">Nucleus</location>
    </subcellularLocation>
</comment>
<comment type="function">
    <text evidence="12">Transcription factor required for gene expression specific to photoreceptor cells.</text>
</comment>
<feature type="compositionally biased region" description="Pro residues" evidence="15">
    <location>
        <begin position="295"/>
        <end position="308"/>
    </location>
</feature>
<evidence type="ECO:0000256" key="14">
    <source>
        <dbReference type="PROSITE-ProRule" id="PRU00042"/>
    </source>
</evidence>
<feature type="region of interest" description="Disordered" evidence="15">
    <location>
        <begin position="147"/>
        <end position="172"/>
    </location>
</feature>
<dbReference type="PANTHER" id="PTHR16515:SF49">
    <property type="entry name" value="GASTRULA ZINC FINGER PROTEIN XLCGF49.1-LIKE-RELATED"/>
    <property type="match status" value="1"/>
</dbReference>
<dbReference type="GO" id="GO:0005634">
    <property type="term" value="C:nucleus"/>
    <property type="evidence" value="ECO:0007669"/>
    <property type="project" value="UniProtKB-SubCell"/>
</dbReference>
<dbReference type="PROSITE" id="PS00028">
    <property type="entry name" value="ZINC_FINGER_C2H2_1"/>
    <property type="match status" value="5"/>
</dbReference>
<dbReference type="Pfam" id="PF00096">
    <property type="entry name" value="zf-C2H2"/>
    <property type="match status" value="5"/>
</dbReference>
<dbReference type="FunFam" id="3.30.160.60:FF:000875">
    <property type="entry name" value="zinc finger protein 236 isoform X7"/>
    <property type="match status" value="1"/>
</dbReference>
<protein>
    <recommendedName>
        <fullName evidence="13">Protein glass</fullName>
    </recommendedName>
</protein>
<evidence type="ECO:0000313" key="18">
    <source>
        <dbReference type="RefSeq" id="XP_034238442.1"/>
    </source>
</evidence>
<dbReference type="FunFam" id="3.30.160.60:FF:001159">
    <property type="entry name" value="Protein glass"/>
    <property type="match status" value="1"/>
</dbReference>
<dbReference type="InParanoid" id="A0A6P8YW96"/>
<dbReference type="FunFam" id="3.30.160.60:FF:000096">
    <property type="entry name" value="Zinc finger and BTB domain-containing protein 18 isoform 1"/>
    <property type="match status" value="1"/>
</dbReference>
<dbReference type="PROSITE" id="PS50157">
    <property type="entry name" value="ZINC_FINGER_C2H2_2"/>
    <property type="match status" value="5"/>
</dbReference>
<dbReference type="InterPro" id="IPR036236">
    <property type="entry name" value="Znf_C2H2_sf"/>
</dbReference>
<proteinExistence type="predicted"/>
<dbReference type="GO" id="GO:0006355">
    <property type="term" value="P:regulation of DNA-templated transcription"/>
    <property type="evidence" value="ECO:0007669"/>
    <property type="project" value="UniProtKB-ARBA"/>
</dbReference>
<dbReference type="InterPro" id="IPR050331">
    <property type="entry name" value="Zinc_finger"/>
</dbReference>
<evidence type="ECO:0000256" key="3">
    <source>
        <dbReference type="ARBA" id="ARBA00022723"/>
    </source>
</evidence>
<accession>A0A6P8YW96</accession>
<evidence type="ECO:0000256" key="6">
    <source>
        <dbReference type="ARBA" id="ARBA00022833"/>
    </source>
</evidence>
<reference evidence="18" key="1">
    <citation type="submission" date="2025-08" db="UniProtKB">
        <authorList>
            <consortium name="RefSeq"/>
        </authorList>
    </citation>
    <scope>IDENTIFICATION</scope>
    <source>
        <tissue evidence="18">Total insect</tissue>
    </source>
</reference>
<dbReference type="FunFam" id="3.30.160.60:FF:000310">
    <property type="entry name" value="GLIS family zinc finger 2"/>
    <property type="match status" value="1"/>
</dbReference>
<dbReference type="GO" id="GO:0003677">
    <property type="term" value="F:DNA binding"/>
    <property type="evidence" value="ECO:0007669"/>
    <property type="project" value="UniProtKB-KW"/>
</dbReference>
<dbReference type="RefSeq" id="XP_034238442.1">
    <property type="nucleotide sequence ID" value="XM_034382551.1"/>
</dbReference>
<evidence type="ECO:0000256" key="1">
    <source>
        <dbReference type="ARBA" id="ARBA00004123"/>
    </source>
</evidence>
<keyword evidence="4" id="KW-0677">Repeat</keyword>
<dbReference type="InterPro" id="IPR013087">
    <property type="entry name" value="Znf_C2H2_type"/>
</dbReference>
<gene>
    <name evidence="18" type="primary">LOC117643586</name>
</gene>
<dbReference type="KEGG" id="tpal:117643586"/>
<dbReference type="PANTHER" id="PTHR16515">
    <property type="entry name" value="PR DOMAIN ZINC FINGER PROTEIN"/>
    <property type="match status" value="1"/>
</dbReference>
<feature type="domain" description="C2H2-type" evidence="16">
    <location>
        <begin position="401"/>
        <end position="428"/>
    </location>
</feature>
<dbReference type="Gene3D" id="3.30.160.60">
    <property type="entry name" value="Classic Zinc Finger"/>
    <property type="match status" value="5"/>
</dbReference>
<evidence type="ECO:0000256" key="7">
    <source>
        <dbReference type="ARBA" id="ARBA00023015"/>
    </source>
</evidence>
<evidence type="ECO:0000256" key="8">
    <source>
        <dbReference type="ARBA" id="ARBA00023125"/>
    </source>
</evidence>
<evidence type="ECO:0000256" key="12">
    <source>
        <dbReference type="ARBA" id="ARBA00058744"/>
    </source>
</evidence>
<dbReference type="GO" id="GO:0008270">
    <property type="term" value="F:zinc ion binding"/>
    <property type="evidence" value="ECO:0007669"/>
    <property type="project" value="UniProtKB-KW"/>
</dbReference>
<dbReference type="FunCoup" id="A0A6P8YW96">
    <property type="interactions" value="46"/>
</dbReference>
<feature type="domain" description="C2H2-type" evidence="16">
    <location>
        <begin position="345"/>
        <end position="372"/>
    </location>
</feature>
<feature type="region of interest" description="Disordered" evidence="15">
    <location>
        <begin position="291"/>
        <end position="343"/>
    </location>
</feature>
<keyword evidence="2" id="KW-0716">Sensory transduction</keyword>
<dbReference type="FunFam" id="3.30.160.60:FF:002343">
    <property type="entry name" value="Zinc finger protein 33A"/>
    <property type="match status" value="1"/>
</dbReference>
<feature type="domain" description="C2H2-type" evidence="16">
    <location>
        <begin position="373"/>
        <end position="400"/>
    </location>
</feature>
<dbReference type="SUPFAM" id="SSF57667">
    <property type="entry name" value="beta-beta-alpha zinc fingers"/>
    <property type="match status" value="3"/>
</dbReference>
<dbReference type="SMART" id="SM00355">
    <property type="entry name" value="ZnF_C2H2"/>
    <property type="match status" value="5"/>
</dbReference>
<dbReference type="GO" id="GO:0007601">
    <property type="term" value="P:visual perception"/>
    <property type="evidence" value="ECO:0007669"/>
    <property type="project" value="UniProtKB-KW"/>
</dbReference>
<evidence type="ECO:0000256" key="2">
    <source>
        <dbReference type="ARBA" id="ARBA00022606"/>
    </source>
</evidence>
<feature type="domain" description="C2H2-type" evidence="16">
    <location>
        <begin position="457"/>
        <end position="484"/>
    </location>
</feature>
<feature type="domain" description="C2H2-type" evidence="16">
    <location>
        <begin position="429"/>
        <end position="456"/>
    </location>
</feature>
<dbReference type="GeneID" id="117643586"/>
<name>A0A6P8YW96_THRPL</name>
<dbReference type="Proteomes" id="UP000515158">
    <property type="component" value="Unplaced"/>
</dbReference>
<evidence type="ECO:0000259" key="16">
    <source>
        <dbReference type="PROSITE" id="PS50157"/>
    </source>
</evidence>
<keyword evidence="17" id="KW-1185">Reference proteome</keyword>
<dbReference type="OrthoDB" id="8113227at2759"/>
<organism evidence="18">
    <name type="scientific">Thrips palmi</name>
    <name type="common">Melon thrips</name>
    <dbReference type="NCBI Taxonomy" id="161013"/>
    <lineage>
        <taxon>Eukaryota</taxon>
        <taxon>Metazoa</taxon>
        <taxon>Ecdysozoa</taxon>
        <taxon>Arthropoda</taxon>
        <taxon>Hexapoda</taxon>
        <taxon>Insecta</taxon>
        <taxon>Pterygota</taxon>
        <taxon>Neoptera</taxon>
        <taxon>Paraneoptera</taxon>
        <taxon>Thysanoptera</taxon>
        <taxon>Terebrantia</taxon>
        <taxon>Thripoidea</taxon>
        <taxon>Thripidae</taxon>
        <taxon>Thrips</taxon>
    </lineage>
</organism>
<keyword evidence="3" id="KW-0479">Metal-binding</keyword>
<evidence type="ECO:0000256" key="10">
    <source>
        <dbReference type="ARBA" id="ARBA00023242"/>
    </source>
</evidence>
<evidence type="ECO:0000256" key="9">
    <source>
        <dbReference type="ARBA" id="ARBA00023163"/>
    </source>
</evidence>
<evidence type="ECO:0000256" key="15">
    <source>
        <dbReference type="SAM" id="MobiDB-lite"/>
    </source>
</evidence>
<keyword evidence="9" id="KW-0804">Transcription</keyword>
<evidence type="ECO:0000256" key="4">
    <source>
        <dbReference type="ARBA" id="ARBA00022737"/>
    </source>
</evidence>
<sequence length="505" mass="53231">MMASFSLPPLDLEPLPSIFPFSPCPAPSFKSEYGSLKESKSVGGPDVTDVLLQLKHAVVHPGPLSPSSSFYSSSPYSSAPYSTSYSTPYSSSYSTPYAPLQQPTYSGPSASLSYTVHPQMMSSSPSSGYGGSASFCSGAPLHQMHHQMEPSVGSSGSLAGGPGGLASSLGSPTHNVFPSMSVNVSMNMTMHGYPPNRNVNMNMDNLGLQHHQVQWTAAPAPLSPGYGSNGGLLSPQPYPSVPAATYSFTADFRPPTSAPPSSESSSLTPFKPVLGSLGGLKPLSGSMQAGCVVPPVHPLPRSHGPPSPASSEGSSGGGYKRPHSCSKLGATSPTTPGSDDSSRPNLCRICGKTYARPSTLKTHLRTHSGEKPYRCDDCNKSFSQAANLTAHVRTHSGEKPFRCPICDRRFSQSSSVTTHMRTHSGERPYRCRLCKKAFSDSSTLTKHLRIHSGEKPYQCKLCLLRFSQSGNLNRHMRVHGGSGVPGGPNSPGVNVGAQLMMMPGA</sequence>
<keyword evidence="10" id="KW-0539">Nucleus</keyword>
<keyword evidence="11" id="KW-0844">Vision</keyword>
<keyword evidence="7" id="KW-0805">Transcription regulation</keyword>
<keyword evidence="5 14" id="KW-0863">Zinc-finger</keyword>